<sequence length="574" mass="61833">MEKRVGVLGGGQLGAMLAEAANLLRIPVNILDVGHSSAKQITHLGTHIEGSFKDPEAIKKLAACSDVVTVEIEHVDTHILEEIAAAGADVQPHWKTLRTIQDKYEQKLCLINDDVATARSVSLKNAAVADLEGAAGSLGLPLMLKSRREAYDGRGNFAVQSKDDFRPALEALGGDRELYAEKWANFTMELAVMVVKTKDTVLSFPTTETVHENSICKLTYTPARGVSKTIDQQAQALARKAVACFAGKGVFGVEMFLVEGDKLLVNEIAPRPHNSGHYTIEACPVSQYEAHLSAILDLPLHQESLRLNQPAIMLNILGGETEDSHMKVVEEAMKLAVRPKIHLYGKGKARKGRKMGHLTVTAATMREAEEIMQPLIDFVDTQNGKKVFGKSSKPQKPMTAKDTPLVAVLMGSDSDLPKLSGGLDILAQFKVPYTTRVTSAHRTPKAMAQFAETAADRGIEVILAAAGGAAHLPGMVAAYTSLPVIGIPIKPSLGDGMDSVLSILNMPKGVPVATVSLNNGHNAALLAVRILGIKYPIMRERYEAFMVESEKGVLAKDSRMEEVGGREYLKGMGV</sequence>
<name>A0AAN7YCY9_9PEZI</name>
<dbReference type="Pfam" id="PF00731">
    <property type="entry name" value="AIRC"/>
    <property type="match status" value="1"/>
</dbReference>
<comment type="pathway">
    <text evidence="2 11">Purine metabolism; IMP biosynthesis via de novo pathway; 5-amino-1-(5-phospho-D-ribosyl)imidazole-4-carboxylate from 5-amino-1-(5-phospho-D-ribosyl)imidazole (carboxylase route): step 1/1.</text>
</comment>
<evidence type="ECO:0000256" key="10">
    <source>
        <dbReference type="ARBA" id="ARBA00023239"/>
    </source>
</evidence>
<dbReference type="PIRSF" id="PIRSF001340">
    <property type="entry name" value="AIR_carboxylase"/>
    <property type="match status" value="1"/>
</dbReference>
<dbReference type="SUPFAM" id="SSF52440">
    <property type="entry name" value="PreATP-grasp domain"/>
    <property type="match status" value="1"/>
</dbReference>
<dbReference type="PANTHER" id="PTHR11609">
    <property type="entry name" value="PURINE BIOSYNTHESIS PROTEIN 6/7, PUR6/7"/>
    <property type="match status" value="1"/>
</dbReference>
<dbReference type="GO" id="GO:0004638">
    <property type="term" value="F:phosphoribosylaminoimidazole carboxylase activity"/>
    <property type="evidence" value="ECO:0007669"/>
    <property type="project" value="UniProtKB-UniRule"/>
</dbReference>
<dbReference type="EC" id="4.1.1.21" evidence="4 11"/>
<dbReference type="Pfam" id="PF17769">
    <property type="entry name" value="PurK_C"/>
    <property type="match status" value="1"/>
</dbReference>
<dbReference type="Proteomes" id="UP001310890">
    <property type="component" value="Unassembled WGS sequence"/>
</dbReference>
<dbReference type="Pfam" id="PF02222">
    <property type="entry name" value="ATP-grasp"/>
    <property type="match status" value="1"/>
</dbReference>
<protein>
    <recommendedName>
        <fullName evidence="5 11">Phosphoribosylaminoimidazole carboxylase</fullName>
        <ecNumber evidence="4 11">4.1.1.21</ecNumber>
    </recommendedName>
</protein>
<evidence type="ECO:0000256" key="3">
    <source>
        <dbReference type="ARBA" id="ARBA00006114"/>
    </source>
</evidence>
<evidence type="ECO:0000256" key="7">
    <source>
        <dbReference type="ARBA" id="ARBA00022755"/>
    </source>
</evidence>
<dbReference type="InterPro" id="IPR040686">
    <property type="entry name" value="PurK_C"/>
</dbReference>
<dbReference type="Gene3D" id="3.40.50.1970">
    <property type="match status" value="1"/>
</dbReference>
<dbReference type="NCBIfam" id="TIGR01162">
    <property type="entry name" value="purE"/>
    <property type="match status" value="1"/>
</dbReference>
<proteinExistence type="inferred from homology"/>
<dbReference type="EMBL" id="JAVRRL010000084">
    <property type="protein sequence ID" value="KAK5108508.1"/>
    <property type="molecule type" value="Genomic_DNA"/>
</dbReference>
<evidence type="ECO:0000256" key="5">
    <source>
        <dbReference type="ARBA" id="ARBA00021059"/>
    </source>
</evidence>
<comment type="caution">
    <text evidence="13">The sequence shown here is derived from an EMBL/GenBank/DDBJ whole genome shotgun (WGS) entry which is preliminary data.</text>
</comment>
<comment type="similarity">
    <text evidence="3 11">In the C-terminal section; belongs to the AIR carboxylase family. Class I subfamily.</text>
</comment>
<dbReference type="InterPro" id="IPR005875">
    <property type="entry name" value="PurK"/>
</dbReference>
<dbReference type="NCBIfam" id="TIGR01161">
    <property type="entry name" value="purK"/>
    <property type="match status" value="1"/>
</dbReference>
<dbReference type="GO" id="GO:0005524">
    <property type="term" value="F:ATP binding"/>
    <property type="evidence" value="ECO:0007669"/>
    <property type="project" value="UniProtKB-UniRule"/>
</dbReference>
<dbReference type="SMART" id="SM01001">
    <property type="entry name" value="AIRC"/>
    <property type="match status" value="1"/>
</dbReference>
<dbReference type="PROSITE" id="PS50975">
    <property type="entry name" value="ATP_GRASP"/>
    <property type="match status" value="1"/>
</dbReference>
<feature type="domain" description="ATP-grasp" evidence="12">
    <location>
        <begin position="107"/>
        <end position="296"/>
    </location>
</feature>
<dbReference type="GO" id="GO:0046872">
    <property type="term" value="F:metal ion binding"/>
    <property type="evidence" value="ECO:0007669"/>
    <property type="project" value="InterPro"/>
</dbReference>
<accession>A0AAN7YCY9</accession>
<evidence type="ECO:0000256" key="9">
    <source>
        <dbReference type="ARBA" id="ARBA00022840"/>
    </source>
</evidence>
<dbReference type="InterPro" id="IPR000031">
    <property type="entry name" value="PurE_dom"/>
</dbReference>
<dbReference type="PANTHER" id="PTHR11609:SF5">
    <property type="entry name" value="PHOSPHORIBOSYLAMINOIMIDAZOLE CARBOXYLASE"/>
    <property type="match status" value="1"/>
</dbReference>
<dbReference type="InterPro" id="IPR011054">
    <property type="entry name" value="Rudment_hybrid_motif"/>
</dbReference>
<reference evidence="13" key="1">
    <citation type="submission" date="2023-08" db="EMBL/GenBank/DDBJ databases">
        <title>Black Yeasts Isolated from many extreme environments.</title>
        <authorList>
            <person name="Coleine C."/>
            <person name="Stajich J.E."/>
            <person name="Selbmann L."/>
        </authorList>
    </citation>
    <scope>NUCLEOTIDE SEQUENCE</scope>
    <source>
        <strain evidence="13">CCFEE 5401</strain>
    </source>
</reference>
<dbReference type="InterPro" id="IPR013815">
    <property type="entry name" value="ATP_grasp_subdomain_1"/>
</dbReference>
<dbReference type="FunFam" id="3.30.470.20:FF:000037">
    <property type="entry name" value="Phosphoribosylaminoimidazole carboxylase, chloroplastic"/>
    <property type="match status" value="1"/>
</dbReference>
<dbReference type="AlphaFoldDB" id="A0AAN7YCY9"/>
<dbReference type="HAMAP" id="MF_01929">
    <property type="entry name" value="PurE_classI"/>
    <property type="match status" value="1"/>
</dbReference>
<dbReference type="InterPro" id="IPR054350">
    <property type="entry name" value="PurT/PurK_preATP-grasp"/>
</dbReference>
<evidence type="ECO:0000256" key="1">
    <source>
        <dbReference type="ARBA" id="ARBA00001244"/>
    </source>
</evidence>
<dbReference type="SUPFAM" id="SSF52255">
    <property type="entry name" value="N5-CAIR mutase (phosphoribosylaminoimidazole carboxylase, PurE)"/>
    <property type="match status" value="1"/>
</dbReference>
<keyword evidence="6 11" id="KW-0547">Nucleotide-binding</keyword>
<dbReference type="InterPro" id="IPR003135">
    <property type="entry name" value="ATP-grasp_carboxylate-amine"/>
</dbReference>
<keyword evidence="10 11" id="KW-0456">Lyase</keyword>
<evidence type="ECO:0000313" key="14">
    <source>
        <dbReference type="Proteomes" id="UP001310890"/>
    </source>
</evidence>
<dbReference type="InterPro" id="IPR016185">
    <property type="entry name" value="PreATP-grasp_dom_sf"/>
</dbReference>
<dbReference type="GO" id="GO:0006189">
    <property type="term" value="P:'de novo' IMP biosynthetic process"/>
    <property type="evidence" value="ECO:0007669"/>
    <property type="project" value="UniProtKB-UniRule"/>
</dbReference>
<evidence type="ECO:0000256" key="8">
    <source>
        <dbReference type="ARBA" id="ARBA00022793"/>
    </source>
</evidence>
<dbReference type="Gene3D" id="3.30.1490.20">
    <property type="entry name" value="ATP-grasp fold, A domain"/>
    <property type="match status" value="1"/>
</dbReference>
<dbReference type="SUPFAM" id="SSF56059">
    <property type="entry name" value="Glutathione synthetase ATP-binding domain-like"/>
    <property type="match status" value="1"/>
</dbReference>
<dbReference type="InterPro" id="IPR016301">
    <property type="entry name" value="Ade2_fungi/plant"/>
</dbReference>
<dbReference type="InterPro" id="IPR011761">
    <property type="entry name" value="ATP-grasp"/>
</dbReference>
<dbReference type="NCBIfam" id="NF004679">
    <property type="entry name" value="PRK06019.1-5"/>
    <property type="match status" value="1"/>
</dbReference>
<evidence type="ECO:0000313" key="13">
    <source>
        <dbReference type="EMBL" id="KAK5108508.1"/>
    </source>
</evidence>
<evidence type="ECO:0000256" key="11">
    <source>
        <dbReference type="PIRNR" id="PIRNR001340"/>
    </source>
</evidence>
<evidence type="ECO:0000256" key="4">
    <source>
        <dbReference type="ARBA" id="ARBA00012329"/>
    </source>
</evidence>
<gene>
    <name evidence="13" type="ORF">LTR62_008248</name>
</gene>
<comment type="catalytic activity">
    <reaction evidence="1 11">
        <text>5-amino-1-(5-phospho-D-ribosyl)imidazole-4-carboxylate + H(+) = 5-amino-1-(5-phospho-beta-D-ribosyl)imidazole + CO2</text>
        <dbReference type="Rhea" id="RHEA:10792"/>
        <dbReference type="ChEBI" id="CHEBI:15378"/>
        <dbReference type="ChEBI" id="CHEBI:16526"/>
        <dbReference type="ChEBI" id="CHEBI:77657"/>
        <dbReference type="ChEBI" id="CHEBI:137981"/>
        <dbReference type="EC" id="4.1.1.21"/>
    </reaction>
</comment>
<evidence type="ECO:0000259" key="12">
    <source>
        <dbReference type="PROSITE" id="PS50975"/>
    </source>
</evidence>
<dbReference type="Gene3D" id="3.40.50.20">
    <property type="match status" value="1"/>
</dbReference>
<keyword evidence="8 11" id="KW-0210">Decarboxylase</keyword>
<dbReference type="Gene3D" id="3.30.470.20">
    <property type="entry name" value="ATP-grasp fold, B domain"/>
    <property type="match status" value="1"/>
</dbReference>
<keyword evidence="9 11" id="KW-0067">ATP-binding</keyword>
<organism evidence="13 14">
    <name type="scientific">Meristemomyces frigidus</name>
    <dbReference type="NCBI Taxonomy" id="1508187"/>
    <lineage>
        <taxon>Eukaryota</taxon>
        <taxon>Fungi</taxon>
        <taxon>Dikarya</taxon>
        <taxon>Ascomycota</taxon>
        <taxon>Pezizomycotina</taxon>
        <taxon>Dothideomycetes</taxon>
        <taxon>Dothideomycetidae</taxon>
        <taxon>Mycosphaerellales</taxon>
        <taxon>Teratosphaeriaceae</taxon>
        <taxon>Meristemomyces</taxon>
    </lineage>
</organism>
<evidence type="ECO:0000256" key="6">
    <source>
        <dbReference type="ARBA" id="ARBA00022741"/>
    </source>
</evidence>
<evidence type="ECO:0000256" key="2">
    <source>
        <dbReference type="ARBA" id="ARBA00004747"/>
    </source>
</evidence>
<dbReference type="SUPFAM" id="SSF51246">
    <property type="entry name" value="Rudiment single hybrid motif"/>
    <property type="match status" value="1"/>
</dbReference>
<dbReference type="Pfam" id="PF22660">
    <property type="entry name" value="RS_preATP-grasp-like"/>
    <property type="match status" value="1"/>
</dbReference>
<keyword evidence="7 11" id="KW-0658">Purine biosynthesis</keyword>
<dbReference type="InterPro" id="IPR033747">
    <property type="entry name" value="PurE_ClassI"/>
</dbReference>
<dbReference type="HAMAP" id="MF_01928">
    <property type="entry name" value="PurK"/>
    <property type="match status" value="1"/>
</dbReference>